<organism evidence="8 9">
    <name type="scientific">Alkalimonas delamerensis</name>
    <dbReference type="NCBI Taxonomy" id="265981"/>
    <lineage>
        <taxon>Bacteria</taxon>
        <taxon>Pseudomonadati</taxon>
        <taxon>Pseudomonadota</taxon>
        <taxon>Gammaproteobacteria</taxon>
        <taxon>Alkalimonas</taxon>
    </lineage>
</organism>
<evidence type="ECO:0000256" key="3">
    <source>
        <dbReference type="ARBA" id="ARBA00022705"/>
    </source>
</evidence>
<keyword evidence="6" id="KW-0378">Hydrolase</keyword>
<evidence type="ECO:0000313" key="9">
    <source>
        <dbReference type="Proteomes" id="UP001236258"/>
    </source>
</evidence>
<evidence type="ECO:0000256" key="1">
    <source>
        <dbReference type="ARBA" id="ARBA00003293"/>
    </source>
</evidence>
<evidence type="ECO:0000256" key="5">
    <source>
        <dbReference type="ARBA" id="ARBA00022759"/>
    </source>
</evidence>
<evidence type="ECO:0000256" key="6">
    <source>
        <dbReference type="ARBA" id="ARBA00022801"/>
    </source>
</evidence>
<comment type="similarity">
    <text evidence="2">Belongs to the phage GPA family.</text>
</comment>
<keyword evidence="4" id="KW-0540">Nuclease</keyword>
<keyword evidence="9" id="KW-1185">Reference proteome</keyword>
<comment type="function">
    <text evidence="1">Possible endonuclease which induces a single-strand cut and initiates DNA replication.</text>
</comment>
<feature type="domain" description="Replication gene A protein-like" evidence="7">
    <location>
        <begin position="218"/>
        <end position="490"/>
    </location>
</feature>
<dbReference type="Proteomes" id="UP001236258">
    <property type="component" value="Unassembled WGS sequence"/>
</dbReference>
<name>A0ABT9GTS9_9GAMM</name>
<dbReference type="InterPro" id="IPR008766">
    <property type="entry name" value="Replication_gene_A-like"/>
</dbReference>
<dbReference type="GO" id="GO:0004519">
    <property type="term" value="F:endonuclease activity"/>
    <property type="evidence" value="ECO:0007669"/>
    <property type="project" value="UniProtKB-KW"/>
</dbReference>
<dbReference type="Pfam" id="PF05840">
    <property type="entry name" value="Phage_GPA"/>
    <property type="match status" value="1"/>
</dbReference>
<reference evidence="8 9" key="1">
    <citation type="submission" date="2023-08" db="EMBL/GenBank/DDBJ databases">
        <authorList>
            <person name="Joshi A."/>
            <person name="Thite S."/>
        </authorList>
    </citation>
    <scope>NUCLEOTIDE SEQUENCE [LARGE SCALE GENOMIC DNA]</scope>
    <source>
        <strain evidence="8 9">1E1</strain>
    </source>
</reference>
<accession>A0ABT9GTS9</accession>
<proteinExistence type="inferred from homology"/>
<dbReference type="EMBL" id="JAUZVY010000007">
    <property type="protein sequence ID" value="MDP4530383.1"/>
    <property type="molecule type" value="Genomic_DNA"/>
</dbReference>
<keyword evidence="5 8" id="KW-0255">Endonuclease</keyword>
<evidence type="ECO:0000256" key="4">
    <source>
        <dbReference type="ARBA" id="ARBA00022722"/>
    </source>
</evidence>
<gene>
    <name evidence="8" type="ORF">Q3O59_15235</name>
</gene>
<evidence type="ECO:0000259" key="7">
    <source>
        <dbReference type="Pfam" id="PF05840"/>
    </source>
</evidence>
<sequence length="641" mass="74169">MIPNDYRQHAISQHIQSINAEFAPLFQHLDRADRIFVEQQVQDLPLMIQRLLLQQYQKEKNQFDANSYLRKTVQQIRQLLPEPLKVHFDANEDELRGLARIYAHSCRSQLNQIRQPLLDNFLKGSLVVRSSANLISETSLKIALENSDWLFNFFRIDSEIISKTVFEQCFANRDRNSEFLDVNLSSVNALLRNTPEQGEPLRTENSVNGVFRLVAEIAAYEKAQSFVNGKGLTAPKPDKTKTMLGCIERMICERWWLRKLRVLQNRTLETVMIHLGRVHRFAGIYCSDLTAKNRKYQKQRQFEMMERISIVNELDEKYSLRELYELNVSNPVNRRNELMTRMRGFEDAAKQLGHICDFVTLTCPSKYHSTYAVSGDRNPKWQQLTPQQAQQYLCGVWAKIRAEMDRQGIRVYGLRVAEPQHDGTPHWHLALFLEPEQLEAFRKVFQHYALQEDGDEKGAQENRVKFVAIDPSKGSATGYIAKYIAKNIDGANLDEDIHGGDPILTAQRVEAWASCWGIRQFQQIGGVSVTVWRELRRLKADKDHDMTLKAVHHAADSGNWKRFVLLMGGVFCKRKDQLIRPHYQQEINQDTGEVAISRYDGFIASKLKGICYLGKAIITRLHQWRLEIDLSAVCSNLEFCK</sequence>
<protein>
    <submittedName>
        <fullName evidence="8">Replication endonuclease</fullName>
    </submittedName>
</protein>
<evidence type="ECO:0000256" key="2">
    <source>
        <dbReference type="ARBA" id="ARBA00009260"/>
    </source>
</evidence>
<comment type="caution">
    <text evidence="8">The sequence shown here is derived from an EMBL/GenBank/DDBJ whole genome shotgun (WGS) entry which is preliminary data.</text>
</comment>
<keyword evidence="3" id="KW-0235">DNA replication</keyword>
<dbReference type="RefSeq" id="WP_305946394.1">
    <property type="nucleotide sequence ID" value="NZ_JAUZVY010000007.1"/>
</dbReference>
<evidence type="ECO:0000313" key="8">
    <source>
        <dbReference type="EMBL" id="MDP4530383.1"/>
    </source>
</evidence>